<dbReference type="EMBL" id="PUFI01000014">
    <property type="protein sequence ID" value="TDG67923.1"/>
    <property type="molecule type" value="Genomic_DNA"/>
</dbReference>
<sequence>MASRLDFLVFYRGNMVNGFDYVYTKRYEGHAFWQARPKDMTQSDVLDDEYDFYNPHFNAQGEPFNWHYHETWVDMTNVWDHFSQEATNYLNSWMSEYPGPTFDDPSRNDEWGVRFRVPGQPEQIIWGINAFPANLDAFSDFIYRFGTTQP</sequence>
<proteinExistence type="predicted"/>
<evidence type="ECO:0000313" key="1">
    <source>
        <dbReference type="EMBL" id="TDG67923.1"/>
    </source>
</evidence>
<evidence type="ECO:0000313" key="2">
    <source>
        <dbReference type="Proteomes" id="UP000295681"/>
    </source>
</evidence>
<comment type="caution">
    <text evidence="1">The sequence shown here is derived from an EMBL/GenBank/DDBJ whole genome shotgun (WGS) entry which is preliminary data.</text>
</comment>
<keyword evidence="2" id="KW-1185">Reference proteome</keyword>
<dbReference type="RefSeq" id="WP_010007355.1">
    <property type="nucleotide sequence ID" value="NZ_JAGYGP010000001.1"/>
</dbReference>
<organism evidence="1 2">
    <name type="scientific">Leuconostoc fallax</name>
    <dbReference type="NCBI Taxonomy" id="1251"/>
    <lineage>
        <taxon>Bacteria</taxon>
        <taxon>Bacillati</taxon>
        <taxon>Bacillota</taxon>
        <taxon>Bacilli</taxon>
        <taxon>Lactobacillales</taxon>
        <taxon>Lactobacillaceae</taxon>
        <taxon>Leuconostoc</taxon>
    </lineage>
</organism>
<dbReference type="Proteomes" id="UP000295681">
    <property type="component" value="Unassembled WGS sequence"/>
</dbReference>
<accession>A0A4R5N7P2</accession>
<gene>
    <name evidence="1" type="ORF">C5L23_000229</name>
</gene>
<reference evidence="1 2" key="1">
    <citation type="journal article" date="2019" name="Appl. Microbiol. Biotechnol.">
        <title>Uncovering carbohydrate metabolism through a genotype-phenotype association study of 56 lactic acid bacteria genomes.</title>
        <authorList>
            <person name="Buron-Moles G."/>
            <person name="Chailyan A."/>
            <person name="Dolejs I."/>
            <person name="Forster J."/>
            <person name="Miks M.H."/>
        </authorList>
    </citation>
    <scope>NUCLEOTIDE SEQUENCE [LARGE SCALE GENOMIC DNA]</scope>
    <source>
        <strain evidence="1 2">ATCC 700006</strain>
    </source>
</reference>
<protein>
    <submittedName>
        <fullName evidence="1">Uncharacterized protein</fullName>
    </submittedName>
</protein>
<dbReference type="STRING" id="907931.GCA_000165675_01313"/>
<dbReference type="AlphaFoldDB" id="A0A4R5N7P2"/>
<name>A0A4R5N7P2_9LACO</name>